<evidence type="ECO:0000313" key="2">
    <source>
        <dbReference type="EMBL" id="KAA1080978.1"/>
    </source>
</evidence>
<dbReference type="EMBL" id="VSWC01000131">
    <property type="protein sequence ID" value="KAA1080978.1"/>
    <property type="molecule type" value="Genomic_DNA"/>
</dbReference>
<gene>
    <name evidence="2" type="ORF">PGT21_026836</name>
</gene>
<feature type="chain" id="PRO_5023075471" evidence="1">
    <location>
        <begin position="24"/>
        <end position="115"/>
    </location>
</feature>
<keyword evidence="1" id="KW-0732">Signal</keyword>
<dbReference type="Proteomes" id="UP000324748">
    <property type="component" value="Unassembled WGS sequence"/>
</dbReference>
<comment type="caution">
    <text evidence="2">The sequence shown here is derived from an EMBL/GenBank/DDBJ whole genome shotgun (WGS) entry which is preliminary data.</text>
</comment>
<protein>
    <submittedName>
        <fullName evidence="2">Uncharacterized protein</fullName>
    </submittedName>
</protein>
<keyword evidence="3" id="KW-1185">Reference proteome</keyword>
<organism evidence="2 3">
    <name type="scientific">Puccinia graminis f. sp. tritici</name>
    <dbReference type="NCBI Taxonomy" id="56615"/>
    <lineage>
        <taxon>Eukaryota</taxon>
        <taxon>Fungi</taxon>
        <taxon>Dikarya</taxon>
        <taxon>Basidiomycota</taxon>
        <taxon>Pucciniomycotina</taxon>
        <taxon>Pucciniomycetes</taxon>
        <taxon>Pucciniales</taxon>
        <taxon>Pucciniaceae</taxon>
        <taxon>Puccinia</taxon>
    </lineage>
</organism>
<dbReference type="AlphaFoldDB" id="A0A5B0MY25"/>
<evidence type="ECO:0000256" key="1">
    <source>
        <dbReference type="SAM" id="SignalP"/>
    </source>
</evidence>
<name>A0A5B0MY25_PUCGR</name>
<evidence type="ECO:0000313" key="3">
    <source>
        <dbReference type="Proteomes" id="UP000324748"/>
    </source>
</evidence>
<accession>A0A5B0MY25</accession>
<feature type="signal peptide" evidence="1">
    <location>
        <begin position="1"/>
        <end position="23"/>
    </location>
</feature>
<sequence>MKSLFHLPFAVLLTINFMCQSIAQVLKGELVGYPYQTNEIRLYTDGDEPYDTITCYVPDGNRQWRVINDGQKTVHLKAVKGIYQKDIFSLEPGGQHDVRDVLNTENLTLKVISIS</sequence>
<reference evidence="2 3" key="1">
    <citation type="submission" date="2019-05" db="EMBL/GenBank/DDBJ databases">
        <title>Emergence of the Ug99 lineage of the wheat stem rust pathogen through somatic hybridization.</title>
        <authorList>
            <person name="Li F."/>
            <person name="Upadhyaya N.M."/>
            <person name="Sperschneider J."/>
            <person name="Matny O."/>
            <person name="Nguyen-Phuc H."/>
            <person name="Mago R."/>
            <person name="Raley C."/>
            <person name="Miller M.E."/>
            <person name="Silverstein K.A.T."/>
            <person name="Henningsen E."/>
            <person name="Hirsch C.D."/>
            <person name="Visser B."/>
            <person name="Pretorius Z.A."/>
            <person name="Steffenson B.J."/>
            <person name="Schwessinger B."/>
            <person name="Dodds P.N."/>
            <person name="Figueroa M."/>
        </authorList>
    </citation>
    <scope>NUCLEOTIDE SEQUENCE [LARGE SCALE GENOMIC DNA]</scope>
    <source>
        <strain evidence="2">21-0</strain>
    </source>
</reference>
<proteinExistence type="predicted"/>